<dbReference type="PANTHER" id="PTHR31760:SF0">
    <property type="entry name" value="S-ADENOSYL-L-METHIONINE-DEPENDENT METHYLTRANSFERASES SUPERFAMILY PROTEIN"/>
    <property type="match status" value="1"/>
</dbReference>
<dbReference type="HAMAP" id="MF_00074">
    <property type="entry name" value="16SrRNA_methyltr_G"/>
    <property type="match status" value="1"/>
</dbReference>
<dbReference type="GO" id="GO:0008168">
    <property type="term" value="F:methyltransferase activity"/>
    <property type="evidence" value="ECO:0007669"/>
    <property type="project" value="UniProtKB-KW"/>
</dbReference>
<dbReference type="EMBL" id="JAFBDT010000002">
    <property type="protein sequence ID" value="MBM7560997.1"/>
    <property type="molecule type" value="Genomic_DNA"/>
</dbReference>
<dbReference type="RefSeq" id="WP_204661921.1">
    <property type="nucleotide sequence ID" value="NZ_JAFBDT010000002.1"/>
</dbReference>
<evidence type="ECO:0000256" key="4">
    <source>
        <dbReference type="ARBA" id="ARBA00022679"/>
    </source>
</evidence>
<comment type="subcellular location">
    <subcellularLocation>
        <location evidence="6">Cytoplasm</location>
    </subcellularLocation>
</comment>
<comment type="caution">
    <text evidence="6">Lacks conserved residue(s) required for the propagation of feature annotation.</text>
</comment>
<feature type="binding site" evidence="6">
    <location>
        <begin position="124"/>
        <end position="125"/>
    </location>
    <ligand>
        <name>S-adenosyl-L-methionine</name>
        <dbReference type="ChEBI" id="CHEBI:59789"/>
    </ligand>
</feature>
<evidence type="ECO:0000313" key="8">
    <source>
        <dbReference type="Proteomes" id="UP000767854"/>
    </source>
</evidence>
<keyword evidence="2 6" id="KW-0698">rRNA processing</keyword>
<keyword evidence="3 6" id="KW-0489">Methyltransferase</keyword>
<evidence type="ECO:0000256" key="3">
    <source>
        <dbReference type="ARBA" id="ARBA00022603"/>
    </source>
</evidence>
<feature type="binding site" evidence="6">
    <location>
        <position position="73"/>
    </location>
    <ligand>
        <name>S-adenosyl-L-methionine</name>
        <dbReference type="ChEBI" id="CHEBI:59789"/>
    </ligand>
</feature>
<dbReference type="CDD" id="cd02440">
    <property type="entry name" value="AdoMet_MTases"/>
    <property type="match status" value="1"/>
</dbReference>
<gene>
    <name evidence="6" type="primary">rsmG</name>
    <name evidence="7" type="ORF">JOC49_000511</name>
</gene>
<dbReference type="Pfam" id="PF02527">
    <property type="entry name" value="GidB"/>
    <property type="match status" value="1"/>
</dbReference>
<organism evidence="7 8">
    <name type="scientific">Fusibacter tunisiensis</name>
    <dbReference type="NCBI Taxonomy" id="1008308"/>
    <lineage>
        <taxon>Bacteria</taxon>
        <taxon>Bacillati</taxon>
        <taxon>Bacillota</taxon>
        <taxon>Clostridia</taxon>
        <taxon>Eubacteriales</taxon>
        <taxon>Eubacteriales Family XII. Incertae Sedis</taxon>
        <taxon>Fusibacter</taxon>
    </lineage>
</organism>
<evidence type="ECO:0000256" key="6">
    <source>
        <dbReference type="HAMAP-Rule" id="MF_00074"/>
    </source>
</evidence>
<evidence type="ECO:0000256" key="5">
    <source>
        <dbReference type="ARBA" id="ARBA00022691"/>
    </source>
</evidence>
<evidence type="ECO:0000313" key="7">
    <source>
        <dbReference type="EMBL" id="MBM7560997.1"/>
    </source>
</evidence>
<dbReference type="GO" id="GO:0032259">
    <property type="term" value="P:methylation"/>
    <property type="evidence" value="ECO:0007669"/>
    <property type="project" value="UniProtKB-KW"/>
</dbReference>
<comment type="function">
    <text evidence="6">Specifically methylates the N7 position of a guanine in 16S rRNA.</text>
</comment>
<evidence type="ECO:0000256" key="2">
    <source>
        <dbReference type="ARBA" id="ARBA00022552"/>
    </source>
</evidence>
<keyword evidence="1 6" id="KW-0963">Cytoplasm</keyword>
<dbReference type="EC" id="2.1.1.-" evidence="6"/>
<comment type="caution">
    <text evidence="7">The sequence shown here is derived from an EMBL/GenBank/DDBJ whole genome shotgun (WGS) entry which is preliminary data.</text>
</comment>
<dbReference type="PIRSF" id="PIRSF003078">
    <property type="entry name" value="GidB"/>
    <property type="match status" value="1"/>
</dbReference>
<keyword evidence="4 6" id="KW-0808">Transferase</keyword>
<proteinExistence type="inferred from homology"/>
<accession>A0ABS2MNM3</accession>
<dbReference type="SUPFAM" id="SSF53335">
    <property type="entry name" value="S-adenosyl-L-methionine-dependent methyltransferases"/>
    <property type="match status" value="1"/>
</dbReference>
<dbReference type="Proteomes" id="UP000767854">
    <property type="component" value="Unassembled WGS sequence"/>
</dbReference>
<feature type="binding site" evidence="6">
    <location>
        <position position="143"/>
    </location>
    <ligand>
        <name>S-adenosyl-L-methionine</name>
        <dbReference type="ChEBI" id="CHEBI:59789"/>
    </ligand>
</feature>
<protein>
    <recommendedName>
        <fullName evidence="6">Ribosomal RNA small subunit methyltransferase G</fullName>
        <ecNumber evidence="6">2.1.1.-</ecNumber>
    </recommendedName>
    <alternativeName>
        <fullName evidence="6">16S rRNA 7-methylguanosine methyltransferase</fullName>
        <shortName evidence="6">16S rRNA m7G methyltransferase</shortName>
    </alternativeName>
</protein>
<reference evidence="7 8" key="1">
    <citation type="submission" date="2021-01" db="EMBL/GenBank/DDBJ databases">
        <title>Genomic Encyclopedia of Type Strains, Phase IV (KMG-IV): sequencing the most valuable type-strain genomes for metagenomic binning, comparative biology and taxonomic classification.</title>
        <authorList>
            <person name="Goeker M."/>
        </authorList>
    </citation>
    <scope>NUCLEOTIDE SEQUENCE [LARGE SCALE GENOMIC DNA]</scope>
    <source>
        <strain evidence="7 8">DSM 24436</strain>
    </source>
</reference>
<feature type="binding site" evidence="6">
    <location>
        <position position="78"/>
    </location>
    <ligand>
        <name>S-adenosyl-L-methionine</name>
        <dbReference type="ChEBI" id="CHEBI:59789"/>
    </ligand>
</feature>
<keyword evidence="5 6" id="KW-0949">S-adenosyl-L-methionine</keyword>
<evidence type="ECO:0000256" key="1">
    <source>
        <dbReference type="ARBA" id="ARBA00022490"/>
    </source>
</evidence>
<sequence length="233" mass="26831">MIYDDFKDYNLELSEDQVRQFELFYEHLIRENEKYNLTAITQHEEVIIKHFLDSILCLSLGYDFKKSKIIDIGTGAGFPAIPLKIMVPDCHVTCLDALNKRVNFLKLSADVLKLSDMTYIHGRAEDFGQNSKYREVYDFAVSRAVAELRLLLEYVMPFVKPGGFFIAYKSLKSDDELNDAQNSIRLMQCELVKNVNIVLPKGYGTRDLLVFRKIGHISNKYPRKPGIPKKAPL</sequence>
<keyword evidence="8" id="KW-1185">Reference proteome</keyword>
<dbReference type="InterPro" id="IPR029063">
    <property type="entry name" value="SAM-dependent_MTases_sf"/>
</dbReference>
<dbReference type="InterPro" id="IPR003682">
    <property type="entry name" value="rRNA_ssu_MeTfrase_G"/>
</dbReference>
<name>A0ABS2MNM3_9FIRM</name>
<dbReference type="Gene3D" id="3.40.50.150">
    <property type="entry name" value="Vaccinia Virus protein VP39"/>
    <property type="match status" value="1"/>
</dbReference>
<dbReference type="PANTHER" id="PTHR31760">
    <property type="entry name" value="S-ADENOSYL-L-METHIONINE-DEPENDENT METHYLTRANSFERASES SUPERFAMILY PROTEIN"/>
    <property type="match status" value="1"/>
</dbReference>
<comment type="similarity">
    <text evidence="6">Belongs to the methyltransferase superfamily. RNA methyltransferase RsmG family.</text>
</comment>
<dbReference type="NCBIfam" id="TIGR00138">
    <property type="entry name" value="rsmG_gidB"/>
    <property type="match status" value="1"/>
</dbReference>